<organism evidence="1 2">
    <name type="scientific">Meloidogyne enterolobii</name>
    <name type="common">Root-knot nematode worm</name>
    <name type="synonym">Meloidogyne mayaguensis</name>
    <dbReference type="NCBI Taxonomy" id="390850"/>
    <lineage>
        <taxon>Eukaryota</taxon>
        <taxon>Metazoa</taxon>
        <taxon>Ecdysozoa</taxon>
        <taxon>Nematoda</taxon>
        <taxon>Chromadorea</taxon>
        <taxon>Rhabditida</taxon>
        <taxon>Tylenchina</taxon>
        <taxon>Tylenchomorpha</taxon>
        <taxon>Tylenchoidea</taxon>
        <taxon>Meloidogynidae</taxon>
        <taxon>Meloidogyninae</taxon>
        <taxon>Meloidogyne</taxon>
    </lineage>
</organism>
<gene>
    <name evidence="1" type="ORF">MENT_LOCUS32072</name>
</gene>
<comment type="caution">
    <text evidence="1">The sequence shown here is derived from an EMBL/GenBank/DDBJ whole genome shotgun (WGS) entry which is preliminary data.</text>
</comment>
<evidence type="ECO:0000313" key="1">
    <source>
        <dbReference type="EMBL" id="CAD2180022.1"/>
    </source>
</evidence>
<protein>
    <submittedName>
        <fullName evidence="1">Uncharacterized protein</fullName>
    </submittedName>
</protein>
<dbReference type="AlphaFoldDB" id="A0A6V7VYX8"/>
<evidence type="ECO:0000313" key="2">
    <source>
        <dbReference type="Proteomes" id="UP000580250"/>
    </source>
</evidence>
<reference evidence="1 2" key="1">
    <citation type="submission" date="2020-08" db="EMBL/GenBank/DDBJ databases">
        <authorList>
            <person name="Koutsovoulos G."/>
            <person name="Danchin GJ E."/>
        </authorList>
    </citation>
    <scope>NUCLEOTIDE SEQUENCE [LARGE SCALE GENOMIC DNA]</scope>
</reference>
<dbReference type="Proteomes" id="UP000580250">
    <property type="component" value="Unassembled WGS sequence"/>
</dbReference>
<accession>A0A6V7VYX8</accession>
<name>A0A6V7VYX8_MELEN</name>
<proteinExistence type="predicted"/>
<sequence length="41" mass="4734">MSIQGNYCGQLWCGCTIVVEVVVSCENFKLRGRRRESRQEV</sequence>
<dbReference type="EMBL" id="CAJEWN010000359">
    <property type="protein sequence ID" value="CAD2180022.1"/>
    <property type="molecule type" value="Genomic_DNA"/>
</dbReference>